<feature type="region of interest" description="Disordered" evidence="1">
    <location>
        <begin position="65"/>
        <end position="85"/>
    </location>
</feature>
<evidence type="ECO:0000313" key="3">
    <source>
        <dbReference type="Proteomes" id="UP000827986"/>
    </source>
</evidence>
<keyword evidence="3" id="KW-1185">Reference proteome</keyword>
<dbReference type="Proteomes" id="UP000827986">
    <property type="component" value="Unassembled WGS sequence"/>
</dbReference>
<sequence length="85" mass="9454">MKPIAIFPFAGVELAQAVDSWFSRIVTWPMWLGTKDCLKDLTGGIEYAAKILNEIPQKDIQCSKRASKAEREGNGQGLDNMIIDL</sequence>
<evidence type="ECO:0000313" key="2">
    <source>
        <dbReference type="EMBL" id="KAH1178850.1"/>
    </source>
</evidence>
<dbReference type="AlphaFoldDB" id="A0A9D3XGY5"/>
<organism evidence="2 3">
    <name type="scientific">Mauremys mutica</name>
    <name type="common">yellowpond turtle</name>
    <dbReference type="NCBI Taxonomy" id="74926"/>
    <lineage>
        <taxon>Eukaryota</taxon>
        <taxon>Metazoa</taxon>
        <taxon>Chordata</taxon>
        <taxon>Craniata</taxon>
        <taxon>Vertebrata</taxon>
        <taxon>Euteleostomi</taxon>
        <taxon>Archelosauria</taxon>
        <taxon>Testudinata</taxon>
        <taxon>Testudines</taxon>
        <taxon>Cryptodira</taxon>
        <taxon>Durocryptodira</taxon>
        <taxon>Testudinoidea</taxon>
        <taxon>Geoemydidae</taxon>
        <taxon>Geoemydinae</taxon>
        <taxon>Mauremys</taxon>
    </lineage>
</organism>
<comment type="caution">
    <text evidence="2">The sequence shown here is derived from an EMBL/GenBank/DDBJ whole genome shotgun (WGS) entry which is preliminary data.</text>
</comment>
<name>A0A9D3XGY5_9SAUR</name>
<gene>
    <name evidence="2" type="ORF">KIL84_000181</name>
</gene>
<accession>A0A9D3XGY5</accession>
<evidence type="ECO:0000256" key="1">
    <source>
        <dbReference type="SAM" id="MobiDB-lite"/>
    </source>
</evidence>
<proteinExistence type="predicted"/>
<reference evidence="2" key="1">
    <citation type="submission" date="2021-09" db="EMBL/GenBank/DDBJ databases">
        <title>The genome of Mauremys mutica provides insights into the evolution of semi-aquatic lifestyle.</title>
        <authorList>
            <person name="Gong S."/>
            <person name="Gao Y."/>
        </authorList>
    </citation>
    <scope>NUCLEOTIDE SEQUENCE</scope>
    <source>
        <strain evidence="2">MM-2020</strain>
        <tissue evidence="2">Muscle</tissue>
    </source>
</reference>
<protein>
    <submittedName>
        <fullName evidence="2">Uncharacterized protein</fullName>
    </submittedName>
</protein>
<dbReference type="EMBL" id="JAHDVG010000473">
    <property type="protein sequence ID" value="KAH1178850.1"/>
    <property type="molecule type" value="Genomic_DNA"/>
</dbReference>